<evidence type="ECO:0008006" key="3">
    <source>
        <dbReference type="Google" id="ProtNLM"/>
    </source>
</evidence>
<gene>
    <name evidence="1" type="ORF">Y958_19795</name>
</gene>
<protein>
    <recommendedName>
        <fullName evidence="3">Flagellin</fullName>
    </recommendedName>
</protein>
<dbReference type="AlphaFoldDB" id="A0A248JX37"/>
<dbReference type="InterPro" id="IPR036584">
    <property type="entry name" value="FliS_sf"/>
</dbReference>
<dbReference type="EMBL" id="CP022111">
    <property type="protein sequence ID" value="ASG23100.1"/>
    <property type="molecule type" value="Genomic_DNA"/>
</dbReference>
<evidence type="ECO:0000313" key="2">
    <source>
        <dbReference type="Proteomes" id="UP000197153"/>
    </source>
</evidence>
<organism evidence="1 2">
    <name type="scientific">Nitrospirillum viridazoti CBAmc</name>
    <dbReference type="NCBI Taxonomy" id="1441467"/>
    <lineage>
        <taxon>Bacteria</taxon>
        <taxon>Pseudomonadati</taxon>
        <taxon>Pseudomonadota</taxon>
        <taxon>Alphaproteobacteria</taxon>
        <taxon>Rhodospirillales</taxon>
        <taxon>Azospirillaceae</taxon>
        <taxon>Nitrospirillum</taxon>
        <taxon>Nitrospirillum viridazoti</taxon>
    </lineage>
</organism>
<dbReference type="RefSeq" id="WP_004273370.1">
    <property type="nucleotide sequence ID" value="NZ_CP022111.1"/>
</dbReference>
<evidence type="ECO:0000313" key="1">
    <source>
        <dbReference type="EMBL" id="ASG23100.1"/>
    </source>
</evidence>
<accession>A0A248JX37</accession>
<dbReference type="Pfam" id="PF02561">
    <property type="entry name" value="FliS"/>
    <property type="match status" value="1"/>
</dbReference>
<proteinExistence type="predicted"/>
<keyword evidence="2" id="KW-1185">Reference proteome</keyword>
<dbReference type="Proteomes" id="UP000197153">
    <property type="component" value="Chromosome 2"/>
</dbReference>
<dbReference type="Gene3D" id="1.20.120.340">
    <property type="entry name" value="Flagellar protein FliS"/>
    <property type="match status" value="1"/>
</dbReference>
<sequence length="126" mass="13835">MNHTAFQRASSAYGSAKQTLPPHKLVEALQDRALQLCTSAERHATAGQFDRFHADIVHAIRIYTGLQVVMTNQVGGPSGKALSQLYGAFILALGRAAGGRDVPGRVRRIQERLALHRRLWAKPPKN</sequence>
<reference evidence="1 2" key="1">
    <citation type="submission" date="2017-06" db="EMBL/GenBank/DDBJ databases">
        <title>Complete genome sequence of Nitrospirillum amazonense strain CBAmC, an endophytic nitrogen-fixing and plant growth-promoting bacterium, isolated from sugarcane.</title>
        <authorList>
            <person name="Schwab S."/>
            <person name="dos Santos Teixeira K.R."/>
            <person name="Simoes Araujo J.L."/>
            <person name="Soares Vidal M."/>
            <person name="Borges de Freitas H.R."/>
            <person name="Rivello Crivelaro A.L."/>
            <person name="Bueno de Camargo Nunes A."/>
            <person name="dos Santos C.M."/>
            <person name="Palmeira da Silva Rosa D."/>
            <person name="da Silva Padilha D."/>
            <person name="da Silva E."/>
            <person name="Araujo Terra L."/>
            <person name="Soares Mendes V."/>
            <person name="Farinelli L."/>
            <person name="Magalhaes Cruz L."/>
            <person name="Baldani J.I."/>
        </authorList>
    </citation>
    <scope>NUCLEOTIDE SEQUENCE [LARGE SCALE GENOMIC DNA]</scope>
    <source>
        <strain evidence="1 2">CBAmC</strain>
    </source>
</reference>
<dbReference type="InterPro" id="IPR003713">
    <property type="entry name" value="FliS"/>
</dbReference>
<dbReference type="SUPFAM" id="SSF101116">
    <property type="entry name" value="Flagellar export chaperone FliS"/>
    <property type="match status" value="1"/>
</dbReference>
<name>A0A248JX37_9PROT</name>
<dbReference type="KEGG" id="nao:Y958_19795"/>
<dbReference type="GO" id="GO:0044780">
    <property type="term" value="P:bacterial-type flagellum assembly"/>
    <property type="evidence" value="ECO:0007669"/>
    <property type="project" value="InterPro"/>
</dbReference>